<dbReference type="Gene3D" id="3.90.1150.10">
    <property type="entry name" value="Aspartate Aminotransferase, domain 1"/>
    <property type="match status" value="1"/>
</dbReference>
<dbReference type="STRING" id="338966.Ppro_1593"/>
<dbReference type="Gene3D" id="3.40.640.10">
    <property type="entry name" value="Type I PLP-dependent aspartate aminotransferase-like (Major domain)"/>
    <property type="match status" value="1"/>
</dbReference>
<dbReference type="GO" id="GO:0030170">
    <property type="term" value="F:pyridoxal phosphate binding"/>
    <property type="evidence" value="ECO:0007669"/>
    <property type="project" value="TreeGrafter"/>
</dbReference>
<evidence type="ECO:0000313" key="8">
    <source>
        <dbReference type="EMBL" id="ABK99208.1"/>
    </source>
</evidence>
<keyword evidence="4 8" id="KW-0560">Oxidoreductase</keyword>
<dbReference type="RefSeq" id="WP_011735498.1">
    <property type="nucleotide sequence ID" value="NC_008609.1"/>
</dbReference>
<dbReference type="InterPro" id="IPR049316">
    <property type="entry name" value="GDC-P_C"/>
</dbReference>
<organism evidence="8 9">
    <name type="scientific">Pelobacter propionicus (strain DSM 2379 / NBRC 103807 / OttBd1)</name>
    <dbReference type="NCBI Taxonomy" id="338966"/>
    <lineage>
        <taxon>Bacteria</taxon>
        <taxon>Pseudomonadati</taxon>
        <taxon>Thermodesulfobacteriota</taxon>
        <taxon>Desulfuromonadia</taxon>
        <taxon>Desulfuromonadales</taxon>
        <taxon>Desulfuromonadaceae</taxon>
        <taxon>Pelobacter</taxon>
    </lineage>
</organism>
<dbReference type="Pfam" id="PF00266">
    <property type="entry name" value="Aminotran_5"/>
    <property type="match status" value="1"/>
</dbReference>
<dbReference type="GO" id="GO:0019464">
    <property type="term" value="P:glycine decarboxylation via glycine cleavage system"/>
    <property type="evidence" value="ECO:0007669"/>
    <property type="project" value="TreeGrafter"/>
</dbReference>
<feature type="domain" description="Aminotransferase class V" evidence="6">
    <location>
        <begin position="144"/>
        <end position="274"/>
    </location>
</feature>
<dbReference type="GO" id="GO:0016594">
    <property type="term" value="F:glycine binding"/>
    <property type="evidence" value="ECO:0007669"/>
    <property type="project" value="TreeGrafter"/>
</dbReference>
<dbReference type="InterPro" id="IPR015422">
    <property type="entry name" value="PyrdxlP-dep_Trfase_small"/>
</dbReference>
<evidence type="ECO:0000256" key="2">
    <source>
        <dbReference type="ARBA" id="ARBA00012134"/>
    </source>
</evidence>
<dbReference type="HOGENOM" id="CLU_004620_5_0_7"/>
<dbReference type="EMBL" id="CP000482">
    <property type="protein sequence ID" value="ABK99208.1"/>
    <property type="molecule type" value="Genomic_DNA"/>
</dbReference>
<keyword evidence="9" id="KW-1185">Reference proteome</keyword>
<dbReference type="AlphaFoldDB" id="A1APD8"/>
<dbReference type="FunFam" id="3.90.1150.10:FF:000014">
    <property type="entry name" value="Probable glycine dehydrogenase (decarboxylating) subunit 2"/>
    <property type="match status" value="1"/>
</dbReference>
<evidence type="ECO:0000259" key="7">
    <source>
        <dbReference type="Pfam" id="PF21478"/>
    </source>
</evidence>
<dbReference type="Gene3D" id="6.20.440.10">
    <property type="match status" value="1"/>
</dbReference>
<evidence type="ECO:0000259" key="6">
    <source>
        <dbReference type="Pfam" id="PF00266"/>
    </source>
</evidence>
<dbReference type="KEGG" id="ppd:Ppro_1593"/>
<dbReference type="SUPFAM" id="SSF53383">
    <property type="entry name" value="PLP-dependent transferases"/>
    <property type="match status" value="1"/>
</dbReference>
<evidence type="ECO:0000256" key="1">
    <source>
        <dbReference type="ARBA" id="ARBA00003788"/>
    </source>
</evidence>
<reference evidence="8 9" key="1">
    <citation type="submission" date="2006-10" db="EMBL/GenBank/DDBJ databases">
        <title>Complete sequence of chromosome of Pelobacter propionicus DSM 2379.</title>
        <authorList>
            <consortium name="US DOE Joint Genome Institute"/>
            <person name="Copeland A."/>
            <person name="Lucas S."/>
            <person name="Lapidus A."/>
            <person name="Barry K."/>
            <person name="Detter J.C."/>
            <person name="Glavina del Rio T."/>
            <person name="Hammon N."/>
            <person name="Israni S."/>
            <person name="Dalin E."/>
            <person name="Tice H."/>
            <person name="Pitluck S."/>
            <person name="Saunders E."/>
            <person name="Brettin T."/>
            <person name="Bruce D."/>
            <person name="Han C."/>
            <person name="Tapia R."/>
            <person name="Schmutz J."/>
            <person name="Larimer F."/>
            <person name="Land M."/>
            <person name="Hauser L."/>
            <person name="Kyrpides N."/>
            <person name="Kim E."/>
            <person name="Lovley D."/>
            <person name="Richardson P."/>
        </authorList>
    </citation>
    <scope>NUCLEOTIDE SEQUENCE [LARGE SCALE GENOMIC DNA]</scope>
    <source>
        <strain evidence="9">DSM 2379 / NBRC 103807 / OttBd1</strain>
    </source>
</reference>
<dbReference type="Pfam" id="PF21478">
    <property type="entry name" value="GcvP2_C"/>
    <property type="match status" value="1"/>
</dbReference>
<dbReference type="PANTHER" id="PTHR11773:SF1">
    <property type="entry name" value="GLYCINE DEHYDROGENASE (DECARBOXYLATING), MITOCHONDRIAL"/>
    <property type="match status" value="1"/>
</dbReference>
<comment type="catalytic activity">
    <reaction evidence="5">
        <text>N(6)-[(R)-lipoyl]-L-lysyl-[glycine-cleavage complex H protein] + glycine + H(+) = N(6)-[(R)-S(8)-aminomethyldihydrolipoyl]-L-lysyl-[glycine-cleavage complex H protein] + CO2</text>
        <dbReference type="Rhea" id="RHEA:24304"/>
        <dbReference type="Rhea" id="RHEA-COMP:10494"/>
        <dbReference type="Rhea" id="RHEA-COMP:10495"/>
        <dbReference type="ChEBI" id="CHEBI:15378"/>
        <dbReference type="ChEBI" id="CHEBI:16526"/>
        <dbReference type="ChEBI" id="CHEBI:57305"/>
        <dbReference type="ChEBI" id="CHEBI:83099"/>
        <dbReference type="ChEBI" id="CHEBI:83143"/>
        <dbReference type="EC" id="1.4.4.2"/>
    </reaction>
</comment>
<dbReference type="FunFam" id="3.40.640.10:FF:000224">
    <property type="entry name" value="Probable glycine dehydrogenase (decarboxylating) subunit 2"/>
    <property type="match status" value="1"/>
</dbReference>
<dbReference type="GO" id="GO:0005960">
    <property type="term" value="C:glycine cleavage complex"/>
    <property type="evidence" value="ECO:0007669"/>
    <property type="project" value="TreeGrafter"/>
</dbReference>
<accession>A1APD8</accession>
<evidence type="ECO:0000256" key="5">
    <source>
        <dbReference type="ARBA" id="ARBA00049026"/>
    </source>
</evidence>
<dbReference type="GO" id="GO:0005829">
    <property type="term" value="C:cytosol"/>
    <property type="evidence" value="ECO:0007669"/>
    <property type="project" value="TreeGrafter"/>
</dbReference>
<dbReference type="NCBIfam" id="NF003346">
    <property type="entry name" value="PRK04366.1"/>
    <property type="match status" value="1"/>
</dbReference>
<gene>
    <name evidence="8" type="ordered locus">Ppro_1593</name>
</gene>
<comment type="function">
    <text evidence="1">The glycine cleavage system catalyzes the degradation of glycine. The P protein binds the alpha-amino group of glycine through its pyridoxal phosphate cofactor; CO(2) is released and the remaining methylamine moiety is then transferred to the lipoamide cofactor of the H protein.</text>
</comment>
<feature type="domain" description="Glycine dehydrogenase C-terminal" evidence="7">
    <location>
        <begin position="348"/>
        <end position="441"/>
    </location>
</feature>
<dbReference type="InterPro" id="IPR015421">
    <property type="entry name" value="PyrdxlP-dep_Trfase_major"/>
</dbReference>
<proteinExistence type="predicted"/>
<protein>
    <recommendedName>
        <fullName evidence="2">glycine dehydrogenase (aminomethyl-transferring)</fullName>
        <ecNumber evidence="2">1.4.4.2</ecNumber>
    </recommendedName>
</protein>
<dbReference type="InterPro" id="IPR020581">
    <property type="entry name" value="GDC_P"/>
</dbReference>
<dbReference type="OrthoDB" id="9801272at2"/>
<evidence type="ECO:0000256" key="3">
    <source>
        <dbReference type="ARBA" id="ARBA00022898"/>
    </source>
</evidence>
<evidence type="ECO:0000313" key="9">
    <source>
        <dbReference type="Proteomes" id="UP000006732"/>
    </source>
</evidence>
<sequence>MRLIYEESVAGRRGVALPASDVPVSESLPEELLRVVPAELPQLSELDLVRHFTNLSRRNFSVDTHFYPLGSCTMKYNPRVLEDAALLFEAFHPMTALLPGGEELCQGSLGLLYDLGQLLADITGMDEVCTQPLAGAQGEMTGIMLIAAYHRARGKRKRYVLVPDSSHGTNPASAAMAGYEIITVASGTQGDMDMELFRQAMNDQVAAVMMTCPNTLGLFNPRIREICDIAHSHDALMYYDGANLNAILGRVRPGDIGFDVVHVNLHKTFATPHGGGGPGAGPLGVRQALIPFLPLPRVRMDEHGRLCLETESELSIGRCANFFGNFGVLARAYAYITMLGRQGLMRVSEAAVLNANYIKERLKGHYELPHDLPCMHECVFSASRQLAQGVHAIDIAKYLIDRGFHPPTVYFPLNVREAIMIEPTETESRATLDGFIDAMIEASGLAESNPRVLLDAPLTMPVSRLDETKAARELKVCW</sequence>
<dbReference type="EC" id="1.4.4.2" evidence="2"/>
<dbReference type="eggNOG" id="COG1003">
    <property type="taxonomic scope" value="Bacteria"/>
</dbReference>
<evidence type="ECO:0000256" key="4">
    <source>
        <dbReference type="ARBA" id="ARBA00023002"/>
    </source>
</evidence>
<name>A1APD8_PELPD</name>
<dbReference type="InterPro" id="IPR015424">
    <property type="entry name" value="PyrdxlP-dep_Trfase"/>
</dbReference>
<dbReference type="Proteomes" id="UP000006732">
    <property type="component" value="Chromosome"/>
</dbReference>
<dbReference type="GO" id="GO:0004375">
    <property type="term" value="F:glycine dehydrogenase (decarboxylating) activity"/>
    <property type="evidence" value="ECO:0007669"/>
    <property type="project" value="UniProtKB-EC"/>
</dbReference>
<dbReference type="PANTHER" id="PTHR11773">
    <property type="entry name" value="GLYCINE DEHYDROGENASE, DECARBOXYLATING"/>
    <property type="match status" value="1"/>
</dbReference>
<dbReference type="InterPro" id="IPR000192">
    <property type="entry name" value="Aminotrans_V_dom"/>
</dbReference>
<keyword evidence="3" id="KW-0663">Pyridoxal phosphate</keyword>